<dbReference type="InterPro" id="IPR013210">
    <property type="entry name" value="LRR_N_plant-typ"/>
</dbReference>
<sequence length="127" mass="13976">MKSSHQRVHALIFHIIFISLLPLKITEASTRREAEAEAEALVKWKNSLSQPLPYSLTSWSFNNIVNLCNWGGIVCDYANTTVSEINLRDSKLNGTISGLYFGSLLNLTSLNLNGNNLGGSISSTIHL</sequence>
<evidence type="ECO:0000256" key="3">
    <source>
        <dbReference type="ARBA" id="ARBA00022737"/>
    </source>
</evidence>
<feature type="signal peptide" evidence="4">
    <location>
        <begin position="1"/>
        <end position="28"/>
    </location>
</feature>
<feature type="domain" description="Leucine-rich repeat-containing N-terminal plant-type" evidence="5">
    <location>
        <begin position="36"/>
        <end position="76"/>
    </location>
</feature>
<keyword evidence="6" id="KW-0723">Serine/threonine-protein kinase</keyword>
<keyword evidence="6" id="KW-0418">Kinase</keyword>
<keyword evidence="3" id="KW-0677">Repeat</keyword>
<dbReference type="Gene3D" id="3.80.10.10">
    <property type="entry name" value="Ribonuclease Inhibitor"/>
    <property type="match status" value="1"/>
</dbReference>
<keyword evidence="2 4" id="KW-0732">Signal</keyword>
<dbReference type="EMBL" id="WOCE01000001">
    <property type="protein sequence ID" value="KAE9621889.1"/>
    <property type="molecule type" value="Genomic_DNA"/>
</dbReference>
<evidence type="ECO:0000256" key="1">
    <source>
        <dbReference type="ARBA" id="ARBA00022614"/>
    </source>
</evidence>
<organism evidence="6 7">
    <name type="scientific">Lupinus albus</name>
    <name type="common">White lupine</name>
    <name type="synonym">Lupinus termis</name>
    <dbReference type="NCBI Taxonomy" id="3870"/>
    <lineage>
        <taxon>Eukaryota</taxon>
        <taxon>Viridiplantae</taxon>
        <taxon>Streptophyta</taxon>
        <taxon>Embryophyta</taxon>
        <taxon>Tracheophyta</taxon>
        <taxon>Spermatophyta</taxon>
        <taxon>Magnoliopsida</taxon>
        <taxon>eudicotyledons</taxon>
        <taxon>Gunneridae</taxon>
        <taxon>Pentapetalae</taxon>
        <taxon>rosids</taxon>
        <taxon>fabids</taxon>
        <taxon>Fabales</taxon>
        <taxon>Fabaceae</taxon>
        <taxon>Papilionoideae</taxon>
        <taxon>50 kb inversion clade</taxon>
        <taxon>genistoids sensu lato</taxon>
        <taxon>core genistoids</taxon>
        <taxon>Genisteae</taxon>
        <taxon>Lupinus</taxon>
    </lineage>
</organism>
<dbReference type="GO" id="GO:0004674">
    <property type="term" value="F:protein serine/threonine kinase activity"/>
    <property type="evidence" value="ECO:0007669"/>
    <property type="project" value="UniProtKB-KW"/>
</dbReference>
<dbReference type="Proteomes" id="UP000447434">
    <property type="component" value="Chromosome 1"/>
</dbReference>
<evidence type="ECO:0000313" key="7">
    <source>
        <dbReference type="Proteomes" id="UP000447434"/>
    </source>
</evidence>
<dbReference type="SUPFAM" id="SSF52058">
    <property type="entry name" value="L domain-like"/>
    <property type="match status" value="1"/>
</dbReference>
<dbReference type="OrthoDB" id="1434998at2759"/>
<evidence type="ECO:0000256" key="2">
    <source>
        <dbReference type="ARBA" id="ARBA00022729"/>
    </source>
</evidence>
<name>A0A6A4R7A0_LUPAL</name>
<dbReference type="PANTHER" id="PTHR48060:SF24">
    <property type="entry name" value="NON-SPECIFIC SERINE_THREONINE PROTEIN KINASE"/>
    <property type="match status" value="1"/>
</dbReference>
<dbReference type="PANTHER" id="PTHR48060">
    <property type="entry name" value="DNA DAMAGE-REPAIR/TOLERATION PROTEIN DRT100"/>
    <property type="match status" value="1"/>
</dbReference>
<evidence type="ECO:0000313" key="6">
    <source>
        <dbReference type="EMBL" id="KAE9621889.1"/>
    </source>
</evidence>
<feature type="chain" id="PRO_5025519029" evidence="4">
    <location>
        <begin position="29"/>
        <end position="127"/>
    </location>
</feature>
<comment type="caution">
    <text evidence="6">The sequence shown here is derived from an EMBL/GenBank/DDBJ whole genome shotgun (WGS) entry which is preliminary data.</text>
</comment>
<dbReference type="AlphaFoldDB" id="A0A6A4R7A0"/>
<dbReference type="Pfam" id="PF08263">
    <property type="entry name" value="LRRNT_2"/>
    <property type="match status" value="1"/>
</dbReference>
<reference evidence="7" key="1">
    <citation type="journal article" date="2020" name="Nat. Commun.">
        <title>Genome sequence of the cluster root forming white lupin.</title>
        <authorList>
            <person name="Hufnagel B."/>
            <person name="Marques A."/>
            <person name="Soriano A."/>
            <person name="Marques L."/>
            <person name="Divol F."/>
            <person name="Doumas P."/>
            <person name="Sallet E."/>
            <person name="Mancinotti D."/>
            <person name="Carrere S."/>
            <person name="Marande W."/>
            <person name="Arribat S."/>
            <person name="Keller J."/>
            <person name="Huneau C."/>
            <person name="Blein T."/>
            <person name="Aime D."/>
            <person name="Laguerre M."/>
            <person name="Taylor J."/>
            <person name="Schubert V."/>
            <person name="Nelson M."/>
            <person name="Geu-Flores F."/>
            <person name="Crespi M."/>
            <person name="Gallardo-Guerrero K."/>
            <person name="Delaux P.-M."/>
            <person name="Salse J."/>
            <person name="Berges H."/>
            <person name="Guyot R."/>
            <person name="Gouzy J."/>
            <person name="Peret B."/>
        </authorList>
    </citation>
    <scope>NUCLEOTIDE SEQUENCE [LARGE SCALE GENOMIC DNA]</scope>
    <source>
        <strain evidence="7">cv. Amiga</strain>
    </source>
</reference>
<dbReference type="InterPro" id="IPR053211">
    <property type="entry name" value="DNA_repair-toleration"/>
</dbReference>
<keyword evidence="1" id="KW-0433">Leucine-rich repeat</keyword>
<keyword evidence="7" id="KW-1185">Reference proteome</keyword>
<evidence type="ECO:0000259" key="5">
    <source>
        <dbReference type="Pfam" id="PF08263"/>
    </source>
</evidence>
<proteinExistence type="predicted"/>
<evidence type="ECO:0000256" key="4">
    <source>
        <dbReference type="SAM" id="SignalP"/>
    </source>
</evidence>
<protein>
    <submittedName>
        <fullName evidence="6">Putative non-specific serine/threonine protein kinase</fullName>
    </submittedName>
</protein>
<gene>
    <name evidence="6" type="ORF">Lalb_Chr01g0019551</name>
</gene>
<keyword evidence="6" id="KW-0808">Transferase</keyword>
<accession>A0A6A4R7A0</accession>
<dbReference type="InterPro" id="IPR032675">
    <property type="entry name" value="LRR_dom_sf"/>
</dbReference>